<reference evidence="2 3" key="1">
    <citation type="journal article" date="2022" name="G3 (Bethesda)">
        <title>Enemy or ally: a genomic approach to elucidate the lifestyle of Phyllosticta citrichinaensis.</title>
        <authorList>
            <person name="Buijs V.A."/>
            <person name="Groenewald J.Z."/>
            <person name="Haridas S."/>
            <person name="LaButti K.M."/>
            <person name="Lipzen A."/>
            <person name="Martin F.M."/>
            <person name="Barry K."/>
            <person name="Grigoriev I.V."/>
            <person name="Crous P.W."/>
            <person name="Seidl M.F."/>
        </authorList>
    </citation>
    <scope>NUCLEOTIDE SEQUENCE [LARGE SCALE GENOMIC DNA]</scope>
    <source>
        <strain evidence="2 3">CBS 129764</strain>
    </source>
</reference>
<protein>
    <submittedName>
        <fullName evidence="2">Uncharacterized protein</fullName>
    </submittedName>
</protein>
<dbReference type="EMBL" id="JBBWUH010000002">
    <property type="protein sequence ID" value="KAK8175743.1"/>
    <property type="molecule type" value="Genomic_DNA"/>
</dbReference>
<feature type="signal peptide" evidence="1">
    <location>
        <begin position="1"/>
        <end position="26"/>
    </location>
</feature>
<proteinExistence type="predicted"/>
<sequence>MRLSFRSSMLLSIILILSTLTISSSAFDIAAKEQDAGKSKPKGGNPNTVCRADQASRWRAEIAHSQNDDQPRCKDAPHRDRCDQCVIGYAGAMTACIVACCLTIEIPPAVAICITGCIGAYTSSVGACFSR</sequence>
<gene>
    <name evidence="2" type="ORF">IWX90DRAFT_119994</name>
</gene>
<comment type="caution">
    <text evidence="2">The sequence shown here is derived from an EMBL/GenBank/DDBJ whole genome shotgun (WGS) entry which is preliminary data.</text>
</comment>
<feature type="chain" id="PRO_5046539466" evidence="1">
    <location>
        <begin position="27"/>
        <end position="131"/>
    </location>
</feature>
<organism evidence="2 3">
    <name type="scientific">Phyllosticta citrichinensis</name>
    <dbReference type="NCBI Taxonomy" id="1130410"/>
    <lineage>
        <taxon>Eukaryota</taxon>
        <taxon>Fungi</taxon>
        <taxon>Dikarya</taxon>
        <taxon>Ascomycota</taxon>
        <taxon>Pezizomycotina</taxon>
        <taxon>Dothideomycetes</taxon>
        <taxon>Dothideomycetes incertae sedis</taxon>
        <taxon>Botryosphaeriales</taxon>
        <taxon>Phyllostictaceae</taxon>
        <taxon>Phyllosticta</taxon>
    </lineage>
</organism>
<accession>A0ABR1Y3U4</accession>
<evidence type="ECO:0000256" key="1">
    <source>
        <dbReference type="SAM" id="SignalP"/>
    </source>
</evidence>
<evidence type="ECO:0000313" key="3">
    <source>
        <dbReference type="Proteomes" id="UP001456524"/>
    </source>
</evidence>
<dbReference type="Proteomes" id="UP001456524">
    <property type="component" value="Unassembled WGS sequence"/>
</dbReference>
<keyword evidence="1" id="KW-0732">Signal</keyword>
<name>A0ABR1Y3U4_9PEZI</name>
<evidence type="ECO:0000313" key="2">
    <source>
        <dbReference type="EMBL" id="KAK8175743.1"/>
    </source>
</evidence>
<keyword evidence="3" id="KW-1185">Reference proteome</keyword>